<evidence type="ECO:0000313" key="6">
    <source>
        <dbReference type="Proteomes" id="UP001321763"/>
    </source>
</evidence>
<keyword evidence="1" id="KW-1133">Transmembrane helix</keyword>
<dbReference type="Proteomes" id="UP000290921">
    <property type="component" value="Unassembled WGS sequence"/>
</dbReference>
<evidence type="ECO:0000259" key="2">
    <source>
        <dbReference type="Pfam" id="PF01882"/>
    </source>
</evidence>
<feature type="domain" description="DUF58" evidence="2">
    <location>
        <begin position="193"/>
        <end position="233"/>
    </location>
</feature>
<dbReference type="PANTHER" id="PTHR34351">
    <property type="entry name" value="SLR1927 PROTEIN-RELATED"/>
    <property type="match status" value="1"/>
</dbReference>
<dbReference type="AlphaFoldDB" id="A0A4Q0VDW4"/>
<proteinExistence type="predicted"/>
<dbReference type="Proteomes" id="UP001321763">
    <property type="component" value="Chromosome"/>
</dbReference>
<keyword evidence="1" id="KW-0812">Transmembrane</keyword>
<protein>
    <recommendedName>
        <fullName evidence="2">DUF58 domain-containing protein</fullName>
    </recommendedName>
</protein>
<feature type="transmembrane region" description="Helical" evidence="1">
    <location>
        <begin position="29"/>
        <end position="49"/>
    </location>
</feature>
<name>A0A4Q0VDW4_CLOTA</name>
<dbReference type="Pfam" id="PF01882">
    <property type="entry name" value="DUF58"/>
    <property type="match status" value="1"/>
</dbReference>
<evidence type="ECO:0000313" key="5">
    <source>
        <dbReference type="Proteomes" id="UP000290921"/>
    </source>
</evidence>
<reference evidence="3 6" key="2">
    <citation type="submission" date="2022-09" db="EMBL/GenBank/DDBJ databases">
        <title>complete genome sequences of Clostridium tetani str. KHSU-234311-028 isolated from soil.</title>
        <authorList>
            <person name="Sekizuka T."/>
            <person name="Shitada C."/>
            <person name="Takahashi M."/>
            <person name="Kuroda M."/>
        </authorList>
    </citation>
    <scope>NUCLEOTIDE SEQUENCE [LARGE SCALE GENOMIC DNA]</scope>
    <source>
        <strain evidence="3 6">KHSU-234311-028</strain>
    </source>
</reference>
<feature type="transmembrane region" description="Helical" evidence="1">
    <location>
        <begin position="7"/>
        <end position="23"/>
    </location>
</feature>
<sequence length="386" mass="45754">MIKINKKFLLIFLGAFLYVFFEGGYFANAIFICLAIVALFSFMYILLTAKLMKVEITKLKNSFITGEKIEINISLQNKNFIPVNYIEIKYNEDINWSNESSADIFNLKGKEVKDMKMHTIFYIRGIYNITDINLIIKDVFNILYFKRLLNDEISVKVYPRVLQINNFHNNSQEKQVVGTNLSGNIESNVFTKDIRKYKVGDNLKRIHWKVSAKYGELYTKNYETYSNEVYNIFLDMNKEIYKEEDGDIIEERTIEFLLSFCKYLLDRNISSILNINNEKSVKFVLEKSRDIKDIEEYFLHNKSLGKEDLVYNIGFNFNKLNKRESIIIIIPFLREEVWKKALKLIQLGYKFKIFYYKIDSEMLYQKDMLKDMGIECISFKGIVDNF</sequence>
<dbReference type="EMBL" id="QMAP01000006">
    <property type="protein sequence ID" value="RXI48561.1"/>
    <property type="molecule type" value="Genomic_DNA"/>
</dbReference>
<evidence type="ECO:0000313" key="3">
    <source>
        <dbReference type="EMBL" id="BDR79952.1"/>
    </source>
</evidence>
<evidence type="ECO:0000313" key="4">
    <source>
        <dbReference type="EMBL" id="RXI48561.1"/>
    </source>
</evidence>
<dbReference type="RefSeq" id="WP_129030381.1">
    <property type="nucleotide sequence ID" value="NZ_AP026818.1"/>
</dbReference>
<dbReference type="EMBL" id="AP026818">
    <property type="protein sequence ID" value="BDR79952.1"/>
    <property type="molecule type" value="Genomic_DNA"/>
</dbReference>
<gene>
    <name evidence="4" type="ORF">DP130_07460</name>
    <name evidence="3" type="ORF">K234311028_01980</name>
</gene>
<dbReference type="InterPro" id="IPR002881">
    <property type="entry name" value="DUF58"/>
</dbReference>
<reference evidence="4 5" key="1">
    <citation type="submission" date="2018-06" db="EMBL/GenBank/DDBJ databases">
        <title>Genome conservation of Clostridium tetani.</title>
        <authorList>
            <person name="Bruggemann H."/>
            <person name="Popoff M.R."/>
        </authorList>
    </citation>
    <scope>NUCLEOTIDE SEQUENCE [LARGE SCALE GENOMIC DNA]</scope>
    <source>
        <strain evidence="4 5">2017.061</strain>
    </source>
</reference>
<accession>A0A4Q0VDW4</accession>
<organism evidence="4 5">
    <name type="scientific">Clostridium tetani</name>
    <dbReference type="NCBI Taxonomy" id="1513"/>
    <lineage>
        <taxon>Bacteria</taxon>
        <taxon>Bacillati</taxon>
        <taxon>Bacillota</taxon>
        <taxon>Clostridia</taxon>
        <taxon>Eubacteriales</taxon>
        <taxon>Clostridiaceae</taxon>
        <taxon>Clostridium</taxon>
    </lineage>
</organism>
<evidence type="ECO:0000256" key="1">
    <source>
        <dbReference type="SAM" id="Phobius"/>
    </source>
</evidence>
<dbReference type="PANTHER" id="PTHR34351:SF2">
    <property type="entry name" value="DUF58 DOMAIN-CONTAINING PROTEIN"/>
    <property type="match status" value="1"/>
</dbReference>
<keyword evidence="1" id="KW-0472">Membrane</keyword>